<evidence type="ECO:0000313" key="1">
    <source>
        <dbReference type="EMBL" id="GIX77225.1"/>
    </source>
</evidence>
<accession>A0AAV4MZV2</accession>
<name>A0AAV4MZV2_9ARAC</name>
<gene>
    <name evidence="1" type="ORF">CDAR_85751</name>
</gene>
<dbReference type="EMBL" id="BPLQ01000996">
    <property type="protein sequence ID" value="GIX77225.1"/>
    <property type="molecule type" value="Genomic_DNA"/>
</dbReference>
<sequence>MRMSSPVVPLRSPITFPHISFSRIAIGLDKQSVSPLMVHFGDGRTSVAEPKTRCNQEHLSPNQNMLGNQKASVAELKQENSLLNHYLITNLVNPVTVPIRPIRSWFSNESSREFDFCWGRAFKLLREKADKRIWFETRPAMHGLKILVYLLLDSWMREGGIPLMLPCMVFVQNAVAQLHHIILARLVTEW</sequence>
<keyword evidence="2" id="KW-1185">Reference proteome</keyword>
<dbReference type="Proteomes" id="UP001054837">
    <property type="component" value="Unassembled WGS sequence"/>
</dbReference>
<proteinExistence type="predicted"/>
<organism evidence="1 2">
    <name type="scientific">Caerostris darwini</name>
    <dbReference type="NCBI Taxonomy" id="1538125"/>
    <lineage>
        <taxon>Eukaryota</taxon>
        <taxon>Metazoa</taxon>
        <taxon>Ecdysozoa</taxon>
        <taxon>Arthropoda</taxon>
        <taxon>Chelicerata</taxon>
        <taxon>Arachnida</taxon>
        <taxon>Araneae</taxon>
        <taxon>Araneomorphae</taxon>
        <taxon>Entelegynae</taxon>
        <taxon>Araneoidea</taxon>
        <taxon>Araneidae</taxon>
        <taxon>Caerostris</taxon>
    </lineage>
</organism>
<dbReference type="AlphaFoldDB" id="A0AAV4MZV2"/>
<reference evidence="1 2" key="1">
    <citation type="submission" date="2021-06" db="EMBL/GenBank/DDBJ databases">
        <title>Caerostris darwini draft genome.</title>
        <authorList>
            <person name="Kono N."/>
            <person name="Arakawa K."/>
        </authorList>
    </citation>
    <scope>NUCLEOTIDE SEQUENCE [LARGE SCALE GENOMIC DNA]</scope>
</reference>
<protein>
    <submittedName>
        <fullName evidence="1">Uncharacterized protein</fullName>
    </submittedName>
</protein>
<evidence type="ECO:0000313" key="2">
    <source>
        <dbReference type="Proteomes" id="UP001054837"/>
    </source>
</evidence>
<comment type="caution">
    <text evidence="1">The sequence shown here is derived from an EMBL/GenBank/DDBJ whole genome shotgun (WGS) entry which is preliminary data.</text>
</comment>